<dbReference type="Gene3D" id="2.60.120.10">
    <property type="entry name" value="Jelly Rolls"/>
    <property type="match status" value="1"/>
</dbReference>
<name>G5CAI6_HETGA</name>
<dbReference type="PANTHER" id="PTHR12064">
    <property type="entry name" value="METAL TRANSPORTER CNNM"/>
    <property type="match status" value="1"/>
</dbReference>
<gene>
    <name evidence="2" type="ORF">GW7_15915</name>
</gene>
<dbReference type="GO" id="GO:0005886">
    <property type="term" value="C:plasma membrane"/>
    <property type="evidence" value="ECO:0007669"/>
    <property type="project" value="UniProtKB-SubCell"/>
</dbReference>
<protein>
    <recommendedName>
        <fullName evidence="1">Metal transporter</fullName>
    </recommendedName>
</protein>
<evidence type="ECO:0000313" key="3">
    <source>
        <dbReference type="Proteomes" id="UP000006813"/>
    </source>
</evidence>
<dbReference type="STRING" id="10181.G5CAI6"/>
<evidence type="ECO:0000256" key="1">
    <source>
        <dbReference type="RuleBase" id="RU369091"/>
    </source>
</evidence>
<dbReference type="PANTHER" id="PTHR12064:SF22">
    <property type="entry name" value="METAL TRANSPORTER CNNM2"/>
    <property type="match status" value="1"/>
</dbReference>
<dbReference type="InterPro" id="IPR045095">
    <property type="entry name" value="ACDP"/>
</dbReference>
<dbReference type="GO" id="GO:0010960">
    <property type="term" value="P:magnesium ion homeostasis"/>
    <property type="evidence" value="ECO:0007669"/>
    <property type="project" value="InterPro"/>
</dbReference>
<dbReference type="Pfam" id="PF25562">
    <property type="entry name" value="CNBH_CNNM2_C"/>
    <property type="match status" value="1"/>
</dbReference>
<dbReference type="Gene3D" id="3.10.580.10">
    <property type="entry name" value="CBS-domain"/>
    <property type="match status" value="1"/>
</dbReference>
<dbReference type="AlphaFoldDB" id="G5CAI6"/>
<sequence>MGGEVRVFEPSVCAVDAVLQSLGWRTGSSVSGSGYIAPHIGLIIAAPNPHQSQISARSRLRGACKSHLAIVQRVNNEGEGDPFYEVLGIVTLEDVIEEIIKSEILDETDLYKVEAFSPSQMSEKILLRLLKHPNVIQELKYDEKNKKASEYYLYQRNRPVDYFILILQGKVEVEAGKEGMKFEASAFSYYGVMALTAAPGENKSPPRPCGLNHSDSLSRGERLDAVTPPTLGSSNNQLNSSFLQVYIPDYSVRALSDLQFVKISRQQYQNALMASRMDKTPPSSDSENAKIELTLTELHDGLPDETANLLTEQNCVAHGKANHSLHGEGAI</sequence>
<evidence type="ECO:0000313" key="2">
    <source>
        <dbReference type="EMBL" id="EHB18547.1"/>
    </source>
</evidence>
<comment type="similarity">
    <text evidence="1">Belongs to the ACDP family.</text>
</comment>
<proteinExistence type="inferred from homology"/>
<dbReference type="InterPro" id="IPR046342">
    <property type="entry name" value="CBS_dom_sf"/>
</dbReference>
<dbReference type="InParanoid" id="G5CAI6"/>
<reference evidence="2 3" key="1">
    <citation type="journal article" date="2011" name="Nature">
        <title>Genome sequencing reveals insights into physiology and longevity of the naked mole rat.</title>
        <authorList>
            <person name="Kim E.B."/>
            <person name="Fang X."/>
            <person name="Fushan A.A."/>
            <person name="Huang Z."/>
            <person name="Lobanov A.V."/>
            <person name="Han L."/>
            <person name="Marino S.M."/>
            <person name="Sun X."/>
            <person name="Turanov A.A."/>
            <person name="Yang P."/>
            <person name="Yim S.H."/>
            <person name="Zhao X."/>
            <person name="Kasaikina M.V."/>
            <person name="Stoletzki N."/>
            <person name="Peng C."/>
            <person name="Polak P."/>
            <person name="Xiong Z."/>
            <person name="Kiezun A."/>
            <person name="Zhu Y."/>
            <person name="Chen Y."/>
            <person name="Kryukov G.V."/>
            <person name="Zhang Q."/>
            <person name="Peshkin L."/>
            <person name="Yang L."/>
            <person name="Bronson R.T."/>
            <person name="Buffenstein R."/>
            <person name="Wang B."/>
            <person name="Han C."/>
            <person name="Li Q."/>
            <person name="Chen L."/>
            <person name="Zhao W."/>
            <person name="Sunyaev S.R."/>
            <person name="Park T.J."/>
            <person name="Zhang G."/>
            <person name="Wang J."/>
            <person name="Gladyshev V.N."/>
        </authorList>
    </citation>
    <scope>NUCLEOTIDE SEQUENCE [LARGE SCALE GENOMIC DNA]</scope>
</reference>
<comment type="function">
    <text evidence="1">Metal transporter.</text>
</comment>
<dbReference type="EMBL" id="JH174169">
    <property type="protein sequence ID" value="EHB18547.1"/>
    <property type="molecule type" value="Genomic_DNA"/>
</dbReference>
<dbReference type="Proteomes" id="UP000006813">
    <property type="component" value="Unassembled WGS sequence"/>
</dbReference>
<dbReference type="InterPro" id="IPR014710">
    <property type="entry name" value="RmlC-like_jellyroll"/>
</dbReference>
<dbReference type="GO" id="GO:0015095">
    <property type="term" value="F:magnesium ion transmembrane transporter activity"/>
    <property type="evidence" value="ECO:0007669"/>
    <property type="project" value="TreeGrafter"/>
</dbReference>
<accession>G5CAI6</accession>
<comment type="subcellular location">
    <subcellularLocation>
        <location evidence="1">Cell membrane</location>
        <topology evidence="1">Multi-pass membrane protein</topology>
    </subcellularLocation>
</comment>
<organism evidence="2 3">
    <name type="scientific">Heterocephalus glaber</name>
    <name type="common">Naked mole rat</name>
    <dbReference type="NCBI Taxonomy" id="10181"/>
    <lineage>
        <taxon>Eukaryota</taxon>
        <taxon>Metazoa</taxon>
        <taxon>Chordata</taxon>
        <taxon>Craniata</taxon>
        <taxon>Vertebrata</taxon>
        <taxon>Euteleostomi</taxon>
        <taxon>Mammalia</taxon>
        <taxon>Eutheria</taxon>
        <taxon>Euarchontoglires</taxon>
        <taxon>Glires</taxon>
        <taxon>Rodentia</taxon>
        <taxon>Hystricomorpha</taxon>
        <taxon>Bathyergidae</taxon>
        <taxon>Heterocephalus</taxon>
    </lineage>
</organism>